<reference evidence="2 3" key="1">
    <citation type="journal article" date="2018" name="Nat. Ecol. Evol.">
        <title>Shark genomes provide insights into elasmobranch evolution and the origin of vertebrates.</title>
        <authorList>
            <person name="Hara Y"/>
            <person name="Yamaguchi K"/>
            <person name="Onimaru K"/>
            <person name="Kadota M"/>
            <person name="Koyanagi M"/>
            <person name="Keeley SD"/>
            <person name="Tatsumi K"/>
            <person name="Tanaka K"/>
            <person name="Motone F"/>
            <person name="Kageyama Y"/>
            <person name="Nozu R"/>
            <person name="Adachi N"/>
            <person name="Nishimura O"/>
            <person name="Nakagawa R"/>
            <person name="Tanegashima C"/>
            <person name="Kiyatake I"/>
            <person name="Matsumoto R"/>
            <person name="Murakumo K"/>
            <person name="Nishida K"/>
            <person name="Terakita A"/>
            <person name="Kuratani S"/>
            <person name="Sato K"/>
            <person name="Hyodo S Kuraku.S."/>
        </authorList>
    </citation>
    <scope>NUCLEOTIDE SEQUENCE [LARGE SCALE GENOMIC DNA]</scope>
</reference>
<dbReference type="AlphaFoldDB" id="A0A401NM84"/>
<evidence type="ECO:0000256" key="1">
    <source>
        <dbReference type="SAM" id="MobiDB-lite"/>
    </source>
</evidence>
<feature type="region of interest" description="Disordered" evidence="1">
    <location>
        <begin position="31"/>
        <end position="113"/>
    </location>
</feature>
<organism evidence="2 3">
    <name type="scientific">Scyliorhinus torazame</name>
    <name type="common">Cloudy catshark</name>
    <name type="synonym">Catulus torazame</name>
    <dbReference type="NCBI Taxonomy" id="75743"/>
    <lineage>
        <taxon>Eukaryota</taxon>
        <taxon>Metazoa</taxon>
        <taxon>Chordata</taxon>
        <taxon>Craniata</taxon>
        <taxon>Vertebrata</taxon>
        <taxon>Chondrichthyes</taxon>
        <taxon>Elasmobranchii</taxon>
        <taxon>Galeomorphii</taxon>
        <taxon>Galeoidea</taxon>
        <taxon>Carcharhiniformes</taxon>
        <taxon>Scyliorhinidae</taxon>
        <taxon>Scyliorhinus</taxon>
    </lineage>
</organism>
<comment type="caution">
    <text evidence="2">The sequence shown here is derived from an EMBL/GenBank/DDBJ whole genome shotgun (WGS) entry which is preliminary data.</text>
</comment>
<feature type="compositionally biased region" description="Polar residues" evidence="1">
    <location>
        <begin position="81"/>
        <end position="91"/>
    </location>
</feature>
<sequence>MLHVKSRSKCSLVFFQRAYFNLKGQQKLLQIKKKGNQGTTHMEDPQDLNERSVKKTQPDSDVTEPQNGRSMEMQDLASPHNRVSSSDTSAGSKLDKANLSNSSIISNGTAGKL</sequence>
<evidence type="ECO:0000313" key="2">
    <source>
        <dbReference type="EMBL" id="GCB61983.1"/>
    </source>
</evidence>
<dbReference type="Proteomes" id="UP000288216">
    <property type="component" value="Unassembled WGS sequence"/>
</dbReference>
<name>A0A401NM84_SCYTO</name>
<feature type="compositionally biased region" description="Basic and acidic residues" evidence="1">
    <location>
        <begin position="41"/>
        <end position="58"/>
    </location>
</feature>
<gene>
    <name evidence="2" type="ORF">scyTo_0007142</name>
</gene>
<feature type="compositionally biased region" description="Polar residues" evidence="1">
    <location>
        <begin position="98"/>
        <end position="113"/>
    </location>
</feature>
<dbReference type="EMBL" id="BFAA01002535">
    <property type="protein sequence ID" value="GCB61983.1"/>
    <property type="molecule type" value="Genomic_DNA"/>
</dbReference>
<feature type="compositionally biased region" description="Polar residues" evidence="1">
    <location>
        <begin position="59"/>
        <end position="69"/>
    </location>
</feature>
<dbReference type="STRING" id="75743.A0A401NM84"/>
<proteinExistence type="predicted"/>
<evidence type="ECO:0000313" key="3">
    <source>
        <dbReference type="Proteomes" id="UP000288216"/>
    </source>
</evidence>
<keyword evidence="3" id="KW-1185">Reference proteome</keyword>
<protein>
    <submittedName>
        <fullName evidence="2">Uncharacterized protein</fullName>
    </submittedName>
</protein>
<dbReference type="OrthoDB" id="9380033at2759"/>
<accession>A0A401NM84</accession>